<name>A0A7Y0DWZ8_9PROT</name>
<comment type="caution">
    <text evidence="3">The sequence shown here is derived from an EMBL/GenBank/DDBJ whole genome shotgun (WGS) entry which is preliminary data.</text>
</comment>
<gene>
    <name evidence="3" type="ORF">HH303_01545</name>
</gene>
<dbReference type="RefSeq" id="WP_169623443.1">
    <property type="nucleotide sequence ID" value="NZ_JABBNT010000001.1"/>
</dbReference>
<keyword evidence="4" id="KW-1185">Reference proteome</keyword>
<protein>
    <submittedName>
        <fullName evidence="3">Uncharacterized protein</fullName>
    </submittedName>
</protein>
<feature type="transmembrane region" description="Helical" evidence="2">
    <location>
        <begin position="124"/>
        <end position="143"/>
    </location>
</feature>
<proteinExistence type="predicted"/>
<dbReference type="Proteomes" id="UP000539372">
    <property type="component" value="Unassembled WGS sequence"/>
</dbReference>
<feature type="compositionally biased region" description="Basic and acidic residues" evidence="1">
    <location>
        <begin position="173"/>
        <end position="191"/>
    </location>
</feature>
<keyword evidence="2" id="KW-1133">Transmembrane helix</keyword>
<feature type="compositionally biased region" description="Acidic residues" evidence="1">
    <location>
        <begin position="192"/>
        <end position="219"/>
    </location>
</feature>
<reference evidence="3 4" key="1">
    <citation type="submission" date="2020-04" db="EMBL/GenBank/DDBJ databases">
        <title>Rhodospirillaceae bacterium KN72 isolated from deep sea.</title>
        <authorList>
            <person name="Zhang D.-C."/>
        </authorList>
    </citation>
    <scope>NUCLEOTIDE SEQUENCE [LARGE SCALE GENOMIC DNA]</scope>
    <source>
        <strain evidence="3 4">KN72</strain>
    </source>
</reference>
<evidence type="ECO:0000313" key="3">
    <source>
        <dbReference type="EMBL" id="NMM43142.1"/>
    </source>
</evidence>
<feature type="transmembrane region" description="Helical" evidence="2">
    <location>
        <begin position="91"/>
        <end position="109"/>
    </location>
</feature>
<evidence type="ECO:0000256" key="1">
    <source>
        <dbReference type="SAM" id="MobiDB-lite"/>
    </source>
</evidence>
<keyword evidence="2" id="KW-0472">Membrane</keyword>
<dbReference type="AlphaFoldDB" id="A0A7Y0DWZ8"/>
<accession>A0A7Y0DWZ8</accession>
<feature type="transmembrane region" description="Helical" evidence="2">
    <location>
        <begin position="46"/>
        <end position="79"/>
    </location>
</feature>
<dbReference type="EMBL" id="JABBNT010000001">
    <property type="protein sequence ID" value="NMM43142.1"/>
    <property type="molecule type" value="Genomic_DNA"/>
</dbReference>
<sequence length="228" mass="25092">MAKAPQQGLVDEIGGARRPAASAASTAAPKATADAAKKTRSPGFYYMTIALSLVTCVLFYETAILITVSMLPTGVAYVIDTHPRRYATKTVAWANLAGALIVTFDLWAGDRTLATAFDLMSDPFNWVIVLGAAGVGWGIHFMVPDMVLRYLDISLDLKRKGLHERQKTLEKEWGKEVRRDSPMDDLARAEAGEVDGNEEDEFDLPPEEDDEIEDEDPDAEMLKNSRID</sequence>
<evidence type="ECO:0000313" key="4">
    <source>
        <dbReference type="Proteomes" id="UP000539372"/>
    </source>
</evidence>
<evidence type="ECO:0000256" key="2">
    <source>
        <dbReference type="SAM" id="Phobius"/>
    </source>
</evidence>
<feature type="region of interest" description="Disordered" evidence="1">
    <location>
        <begin position="173"/>
        <end position="228"/>
    </location>
</feature>
<organism evidence="3 4">
    <name type="scientific">Pacificispira spongiicola</name>
    <dbReference type="NCBI Taxonomy" id="2729598"/>
    <lineage>
        <taxon>Bacteria</taxon>
        <taxon>Pseudomonadati</taxon>
        <taxon>Pseudomonadota</taxon>
        <taxon>Alphaproteobacteria</taxon>
        <taxon>Rhodospirillales</taxon>
        <taxon>Rhodospirillaceae</taxon>
        <taxon>Pacificispira</taxon>
    </lineage>
</organism>
<keyword evidence="2" id="KW-0812">Transmembrane</keyword>